<dbReference type="PANTHER" id="PTHR23076">
    <property type="entry name" value="METALLOPROTEASE M41 FTSH"/>
    <property type="match status" value="1"/>
</dbReference>
<keyword evidence="6" id="KW-0862">Zinc</keyword>
<dbReference type="Proteomes" id="UP000782843">
    <property type="component" value="Unassembled WGS sequence"/>
</dbReference>
<dbReference type="InterPro" id="IPR003959">
    <property type="entry name" value="ATPase_AAA_core"/>
</dbReference>
<dbReference type="Pfam" id="PF17862">
    <property type="entry name" value="AAA_lid_3"/>
    <property type="match status" value="1"/>
</dbReference>
<dbReference type="PANTHER" id="PTHR23076:SF97">
    <property type="entry name" value="ATP-DEPENDENT ZINC METALLOPROTEASE YME1L1"/>
    <property type="match status" value="1"/>
</dbReference>
<evidence type="ECO:0000256" key="3">
    <source>
        <dbReference type="ARBA" id="ARBA00022670"/>
    </source>
</evidence>
<reference evidence="12" key="1">
    <citation type="submission" date="2020-04" db="EMBL/GenBank/DDBJ databases">
        <authorList>
            <person name="Zhang T."/>
        </authorList>
    </citation>
    <scope>NUCLEOTIDE SEQUENCE</scope>
    <source>
        <strain evidence="12">HKST-UBA10</strain>
    </source>
</reference>
<name>A0A955L369_9BACT</name>
<keyword evidence="8" id="KW-0547">Nucleotide-binding</keyword>
<evidence type="ECO:0000256" key="6">
    <source>
        <dbReference type="ARBA" id="ARBA00022833"/>
    </source>
</evidence>
<comment type="caution">
    <text evidence="12">The sequence shown here is derived from an EMBL/GenBank/DDBJ whole genome shotgun (WGS) entry which is preliminary data.</text>
</comment>
<dbReference type="EMBL" id="JAGQLG010000048">
    <property type="protein sequence ID" value="MCA9382037.1"/>
    <property type="molecule type" value="Genomic_DNA"/>
</dbReference>
<sequence>IIFIDEIDAVAKKRGTVLHSGAGEQTLNQILVEMDGFEKNDNVIVIAATNRPDVLDPALLRPGRFDRRVMLDMPDVEGRKQILEIHAKGKPLATDVNLETVAKRTVGFSGADLENMLNESAIMAAKKEQATITQQDIEEAATKVTMGPEKKRRKSKRDLEITAYHEAGHALVSKFVPEADPVHRVSIISRGMAGGVTMYLPKQDEDYYTKTKLVSKIKTLVAGHVAEQTVFGDVTTGAASDIKQASSLARKMVKQFGMSAKLGFVRYGTDDESDSMGYAYGGSRDYSEATAKEIDEEVLEIIDGAYKEVEKLILKHRETLDKVAKTLLDKEVIEGKEFDLMFEKNDKLVEEKSR</sequence>
<feature type="domain" description="AAA ATPase AAA+ lid" evidence="11">
    <location>
        <begin position="95"/>
        <end position="139"/>
    </location>
</feature>
<dbReference type="InterPro" id="IPR003960">
    <property type="entry name" value="ATPase_AAA_CS"/>
</dbReference>
<dbReference type="AlphaFoldDB" id="A0A955L369"/>
<dbReference type="Pfam" id="PF01434">
    <property type="entry name" value="Peptidase_M41"/>
    <property type="match status" value="1"/>
</dbReference>
<keyword evidence="3" id="KW-0645">Protease</keyword>
<evidence type="ECO:0000313" key="12">
    <source>
        <dbReference type="EMBL" id="MCA9382037.1"/>
    </source>
</evidence>
<feature type="non-terminal residue" evidence="12">
    <location>
        <position position="1"/>
    </location>
</feature>
<protein>
    <submittedName>
        <fullName evidence="12">AAA family ATPase</fullName>
    </submittedName>
</protein>
<evidence type="ECO:0000256" key="7">
    <source>
        <dbReference type="ARBA" id="ARBA00023049"/>
    </source>
</evidence>
<evidence type="ECO:0000313" key="13">
    <source>
        <dbReference type="Proteomes" id="UP000782843"/>
    </source>
</evidence>
<dbReference type="SUPFAM" id="SSF52540">
    <property type="entry name" value="P-loop containing nucleoside triphosphate hydrolases"/>
    <property type="match status" value="1"/>
</dbReference>
<dbReference type="GO" id="GO:0016887">
    <property type="term" value="F:ATP hydrolysis activity"/>
    <property type="evidence" value="ECO:0007669"/>
    <property type="project" value="InterPro"/>
</dbReference>
<evidence type="ECO:0000259" key="10">
    <source>
        <dbReference type="Pfam" id="PF01434"/>
    </source>
</evidence>
<evidence type="ECO:0000256" key="5">
    <source>
        <dbReference type="ARBA" id="ARBA00022801"/>
    </source>
</evidence>
<evidence type="ECO:0000256" key="2">
    <source>
        <dbReference type="ARBA" id="ARBA00010044"/>
    </source>
</evidence>
<dbReference type="FunFam" id="1.20.58.760:FF:000001">
    <property type="entry name" value="ATP-dependent zinc metalloprotease FtsH"/>
    <property type="match status" value="1"/>
</dbReference>
<dbReference type="GO" id="GO:0006508">
    <property type="term" value="P:proteolysis"/>
    <property type="evidence" value="ECO:0007669"/>
    <property type="project" value="UniProtKB-KW"/>
</dbReference>
<comment type="similarity">
    <text evidence="8">Belongs to the AAA ATPase family.</text>
</comment>
<evidence type="ECO:0000256" key="1">
    <source>
        <dbReference type="ARBA" id="ARBA00001947"/>
    </source>
</evidence>
<comment type="cofactor">
    <cofactor evidence="1">
        <name>Zn(2+)</name>
        <dbReference type="ChEBI" id="CHEBI:29105"/>
    </cofactor>
</comment>
<dbReference type="Gene3D" id="3.40.50.300">
    <property type="entry name" value="P-loop containing nucleotide triphosphate hydrolases"/>
    <property type="match status" value="1"/>
</dbReference>
<evidence type="ECO:0000256" key="8">
    <source>
        <dbReference type="RuleBase" id="RU003651"/>
    </source>
</evidence>
<accession>A0A955L369</accession>
<dbReference type="GO" id="GO:0004222">
    <property type="term" value="F:metalloendopeptidase activity"/>
    <property type="evidence" value="ECO:0007669"/>
    <property type="project" value="InterPro"/>
</dbReference>
<dbReference type="Gene3D" id="1.10.8.60">
    <property type="match status" value="1"/>
</dbReference>
<evidence type="ECO:0000259" key="11">
    <source>
        <dbReference type="Pfam" id="PF17862"/>
    </source>
</evidence>
<dbReference type="GO" id="GO:0005524">
    <property type="term" value="F:ATP binding"/>
    <property type="evidence" value="ECO:0007669"/>
    <property type="project" value="UniProtKB-KW"/>
</dbReference>
<keyword evidence="8" id="KW-0067">ATP-binding</keyword>
<keyword evidence="4" id="KW-0479">Metal-binding</keyword>
<evidence type="ECO:0000256" key="4">
    <source>
        <dbReference type="ARBA" id="ARBA00022723"/>
    </source>
</evidence>
<evidence type="ECO:0000259" key="9">
    <source>
        <dbReference type="Pfam" id="PF00004"/>
    </source>
</evidence>
<dbReference type="FunFam" id="1.10.8.60:FF:000001">
    <property type="entry name" value="ATP-dependent zinc metalloprotease FtsH"/>
    <property type="match status" value="1"/>
</dbReference>
<keyword evidence="7" id="KW-0482">Metalloprotease</keyword>
<dbReference type="Gene3D" id="1.20.58.760">
    <property type="entry name" value="Peptidase M41"/>
    <property type="match status" value="1"/>
</dbReference>
<feature type="domain" description="Peptidase M41" evidence="10">
    <location>
        <begin position="155"/>
        <end position="339"/>
    </location>
</feature>
<dbReference type="PROSITE" id="PS00674">
    <property type="entry name" value="AAA"/>
    <property type="match status" value="1"/>
</dbReference>
<dbReference type="InterPro" id="IPR041569">
    <property type="entry name" value="AAA_lid_3"/>
</dbReference>
<comment type="similarity">
    <text evidence="2">In the C-terminal section; belongs to the peptidase M41 family.</text>
</comment>
<organism evidence="12 13">
    <name type="scientific">Candidatus Dojkabacteria bacterium</name>
    <dbReference type="NCBI Taxonomy" id="2099670"/>
    <lineage>
        <taxon>Bacteria</taxon>
        <taxon>Candidatus Dojkabacteria</taxon>
    </lineage>
</organism>
<dbReference type="InterPro" id="IPR000642">
    <property type="entry name" value="Peptidase_M41"/>
</dbReference>
<dbReference type="InterPro" id="IPR027417">
    <property type="entry name" value="P-loop_NTPase"/>
</dbReference>
<dbReference type="Pfam" id="PF00004">
    <property type="entry name" value="AAA"/>
    <property type="match status" value="1"/>
</dbReference>
<reference evidence="12" key="2">
    <citation type="journal article" date="2021" name="Microbiome">
        <title>Successional dynamics and alternative stable states in a saline activated sludge microbial community over 9 years.</title>
        <authorList>
            <person name="Wang Y."/>
            <person name="Ye J."/>
            <person name="Ju F."/>
            <person name="Liu L."/>
            <person name="Boyd J.A."/>
            <person name="Deng Y."/>
            <person name="Parks D.H."/>
            <person name="Jiang X."/>
            <person name="Yin X."/>
            <person name="Woodcroft B.J."/>
            <person name="Tyson G.W."/>
            <person name="Hugenholtz P."/>
            <person name="Polz M.F."/>
            <person name="Zhang T."/>
        </authorList>
    </citation>
    <scope>NUCLEOTIDE SEQUENCE</scope>
    <source>
        <strain evidence="12">HKST-UBA10</strain>
    </source>
</reference>
<dbReference type="GO" id="GO:0046872">
    <property type="term" value="F:metal ion binding"/>
    <property type="evidence" value="ECO:0007669"/>
    <property type="project" value="UniProtKB-KW"/>
</dbReference>
<feature type="domain" description="ATPase AAA-type core" evidence="9">
    <location>
        <begin position="1"/>
        <end position="71"/>
    </location>
</feature>
<dbReference type="InterPro" id="IPR037219">
    <property type="entry name" value="Peptidase_M41-like"/>
</dbReference>
<dbReference type="GO" id="GO:0004176">
    <property type="term" value="F:ATP-dependent peptidase activity"/>
    <property type="evidence" value="ECO:0007669"/>
    <property type="project" value="InterPro"/>
</dbReference>
<proteinExistence type="inferred from homology"/>
<dbReference type="SUPFAM" id="SSF140990">
    <property type="entry name" value="FtsH protease domain-like"/>
    <property type="match status" value="1"/>
</dbReference>
<keyword evidence="5" id="KW-0378">Hydrolase</keyword>
<gene>
    <name evidence="12" type="ORF">KC660_01360</name>
</gene>